<dbReference type="AlphaFoldDB" id="A0AAN3M6W4"/>
<organism evidence="1 2">
    <name type="scientific">Escherichia coli MS 85-1</name>
    <dbReference type="NCBI Taxonomy" id="679202"/>
    <lineage>
        <taxon>Bacteria</taxon>
        <taxon>Pseudomonadati</taxon>
        <taxon>Pseudomonadota</taxon>
        <taxon>Gammaproteobacteria</taxon>
        <taxon>Enterobacterales</taxon>
        <taxon>Enterobacteriaceae</taxon>
        <taxon>Escherichia</taxon>
    </lineage>
</organism>
<gene>
    <name evidence="1" type="ORF">HMPREF9350_04309</name>
</gene>
<accession>A0AAN3M6W4</accession>
<evidence type="ECO:0000313" key="2">
    <source>
        <dbReference type="Proteomes" id="UP000005056"/>
    </source>
</evidence>
<protein>
    <submittedName>
        <fullName evidence="1">Uncharacterized protein</fullName>
    </submittedName>
</protein>
<dbReference type="Proteomes" id="UP000005056">
    <property type="component" value="Unassembled WGS sequence"/>
</dbReference>
<reference evidence="1 2" key="1">
    <citation type="submission" date="2010-09" db="EMBL/GenBank/DDBJ databases">
        <authorList>
            <person name="Weinstock G."/>
            <person name="Sodergren E."/>
            <person name="Clifton S."/>
            <person name="Fulton L."/>
            <person name="Fulton B."/>
            <person name="Courtney L."/>
            <person name="Fronick C."/>
            <person name="Harrison M."/>
            <person name="Strong C."/>
            <person name="Farmer C."/>
            <person name="Delahaunty K."/>
            <person name="Markovic C."/>
            <person name="Hall O."/>
            <person name="Minx P."/>
            <person name="Tomlinson C."/>
            <person name="Mitreva M."/>
            <person name="Hou S."/>
            <person name="Chen J."/>
            <person name="Wollam A."/>
            <person name="Pepin K.H."/>
            <person name="Johnson M."/>
            <person name="Bhonagiri V."/>
            <person name="Zhang X."/>
            <person name="Suruliraj S."/>
            <person name="Warren W."/>
            <person name="Chinwalla A."/>
            <person name="Mardis E.R."/>
            <person name="Wilson R.K."/>
        </authorList>
    </citation>
    <scope>NUCLEOTIDE SEQUENCE [LARGE SCALE GENOMIC DNA]</scope>
    <source>
        <strain evidence="1 2">MS 85-1</strain>
    </source>
</reference>
<sequence>MTCCFIVHINLKSRNLSVPPFKNSVNTLTYWYTEVASDKNALNLE</sequence>
<evidence type="ECO:0000313" key="1">
    <source>
        <dbReference type="EMBL" id="EFU33829.1"/>
    </source>
</evidence>
<name>A0AAN3M6W4_ECOLX</name>
<proteinExistence type="predicted"/>
<comment type="caution">
    <text evidence="1">The sequence shown here is derived from an EMBL/GenBank/DDBJ whole genome shotgun (WGS) entry which is preliminary data.</text>
</comment>
<dbReference type="EMBL" id="ADWQ01000024">
    <property type="protein sequence ID" value="EFU33829.1"/>
    <property type="molecule type" value="Genomic_DNA"/>
</dbReference>